<comment type="caution">
    <text evidence="3">The sequence shown here is derived from an EMBL/GenBank/DDBJ whole genome shotgun (WGS) entry which is preliminary data.</text>
</comment>
<proteinExistence type="predicted"/>
<dbReference type="InterPro" id="IPR051253">
    <property type="entry name" value="11-beta-HSD"/>
</dbReference>
<dbReference type="InterPro" id="IPR036291">
    <property type="entry name" value="NAD(P)-bd_dom_sf"/>
</dbReference>
<dbReference type="PROSITE" id="PS00061">
    <property type="entry name" value="ADH_SHORT"/>
    <property type="match status" value="1"/>
</dbReference>
<organism evidence="3 4">
    <name type="scientific">Paralvinella palmiformis</name>
    <dbReference type="NCBI Taxonomy" id="53620"/>
    <lineage>
        <taxon>Eukaryota</taxon>
        <taxon>Metazoa</taxon>
        <taxon>Spiralia</taxon>
        <taxon>Lophotrochozoa</taxon>
        <taxon>Annelida</taxon>
        <taxon>Polychaeta</taxon>
        <taxon>Sedentaria</taxon>
        <taxon>Canalipalpata</taxon>
        <taxon>Terebellida</taxon>
        <taxon>Terebelliformia</taxon>
        <taxon>Alvinellidae</taxon>
        <taxon>Paralvinella</taxon>
    </lineage>
</organism>
<dbReference type="SUPFAM" id="SSF51735">
    <property type="entry name" value="NAD(P)-binding Rossmann-fold domains"/>
    <property type="match status" value="1"/>
</dbReference>
<protein>
    <submittedName>
        <fullName evidence="3">Uncharacterized protein</fullName>
    </submittedName>
</protein>
<evidence type="ECO:0000313" key="4">
    <source>
        <dbReference type="Proteomes" id="UP001208570"/>
    </source>
</evidence>
<dbReference type="PRINTS" id="PR00081">
    <property type="entry name" value="GDHRDH"/>
</dbReference>
<keyword evidence="4" id="KW-1185">Reference proteome</keyword>
<dbReference type="PANTHER" id="PTHR44279:SF2">
    <property type="entry name" value="HYDROXYSTEROID (11-BETA) DEHYDROGENASE 1-LIKE B-RELATED"/>
    <property type="match status" value="1"/>
</dbReference>
<evidence type="ECO:0000256" key="2">
    <source>
        <dbReference type="SAM" id="Phobius"/>
    </source>
</evidence>
<evidence type="ECO:0000313" key="3">
    <source>
        <dbReference type="EMBL" id="KAK2146272.1"/>
    </source>
</evidence>
<dbReference type="Gene3D" id="3.40.50.720">
    <property type="entry name" value="NAD(P)-binding Rossmann-like Domain"/>
    <property type="match status" value="1"/>
</dbReference>
<keyword evidence="2" id="KW-0812">Transmembrane</keyword>
<accession>A0AAD9MUH5</accession>
<dbReference type="AlphaFoldDB" id="A0AAD9MUH5"/>
<keyword evidence="2" id="KW-0472">Membrane</keyword>
<reference evidence="3" key="1">
    <citation type="journal article" date="2023" name="Mol. Biol. Evol.">
        <title>Third-Generation Sequencing Reveals the Adaptive Role of the Epigenome in Three Deep-Sea Polychaetes.</title>
        <authorList>
            <person name="Perez M."/>
            <person name="Aroh O."/>
            <person name="Sun Y."/>
            <person name="Lan Y."/>
            <person name="Juniper S.K."/>
            <person name="Young C.R."/>
            <person name="Angers B."/>
            <person name="Qian P.Y."/>
        </authorList>
    </citation>
    <scope>NUCLEOTIDE SEQUENCE</scope>
    <source>
        <strain evidence="3">P08H-3</strain>
    </source>
</reference>
<name>A0AAD9MUH5_9ANNE</name>
<dbReference type="GO" id="GO:0016491">
    <property type="term" value="F:oxidoreductase activity"/>
    <property type="evidence" value="ECO:0007669"/>
    <property type="project" value="UniProtKB-KW"/>
</dbReference>
<dbReference type="PANTHER" id="PTHR44279">
    <property type="entry name" value="HYDROXYSTEROID (11-BETA) DEHYDROGENASE 1-LIKE B-RELATED"/>
    <property type="match status" value="1"/>
</dbReference>
<dbReference type="Pfam" id="PF00106">
    <property type="entry name" value="adh_short"/>
    <property type="match status" value="1"/>
</dbReference>
<dbReference type="Proteomes" id="UP001208570">
    <property type="component" value="Unassembled WGS sequence"/>
</dbReference>
<feature type="transmembrane region" description="Helical" evidence="2">
    <location>
        <begin position="49"/>
        <end position="71"/>
    </location>
</feature>
<dbReference type="InterPro" id="IPR020904">
    <property type="entry name" value="Sc_DH/Rdtase_CS"/>
</dbReference>
<keyword evidence="1" id="KW-0560">Oxidoreductase</keyword>
<keyword evidence="2" id="KW-1133">Transmembrane helix</keyword>
<dbReference type="InterPro" id="IPR002347">
    <property type="entry name" value="SDR_fam"/>
</dbReference>
<gene>
    <name evidence="3" type="ORF">LSH36_621g01015</name>
</gene>
<dbReference type="EMBL" id="JAODUP010000621">
    <property type="protein sequence ID" value="KAK2146272.1"/>
    <property type="molecule type" value="Genomic_DNA"/>
</dbReference>
<sequence>MKHRHIGIKHQKMLVTEIRSTTYVLLSSARIRLSVNRIRQPTNMALKQTVLVIIVSVFVYKLTGVFIANTFDGSELIGKNIIITGASSGIGEQLAYQYVRYGANIFITARRERRLQEVIEKCRSLGTSKQKYGFLSADMGKVEDRGKVIETAMEFFGDIDQLILNHAILPPVFKWSGTPEQLEHLHVTLNVNMVSFVHLTAAALSSLRRTSGSVCVVGSGSGKIPTPFALEYTASKFALDGFFSGLRYELKTAKENVSITHCFLGYISTEAGCKSFDKIMSMYESPNKFLIDHLQPGKPEDAAQAIISATTRRLGELYFPSYQMIWLTSVIRSIFSDSDSLFSMEFAKDK</sequence>
<evidence type="ECO:0000256" key="1">
    <source>
        <dbReference type="ARBA" id="ARBA00023002"/>
    </source>
</evidence>